<feature type="region of interest" description="Disordered" evidence="1">
    <location>
        <begin position="140"/>
        <end position="160"/>
    </location>
</feature>
<evidence type="ECO:0000313" key="11">
    <source>
        <dbReference type="Proteomes" id="UP000486351"/>
    </source>
</evidence>
<evidence type="ECO:0000313" key="9">
    <source>
        <dbReference type="Proteomes" id="UP000441208"/>
    </source>
</evidence>
<feature type="region of interest" description="Disordered" evidence="1">
    <location>
        <begin position="1"/>
        <end position="21"/>
    </location>
</feature>
<evidence type="ECO:0000313" key="7">
    <source>
        <dbReference type="Proteomes" id="UP000429523"/>
    </source>
</evidence>
<evidence type="ECO:0000256" key="1">
    <source>
        <dbReference type="SAM" id="MobiDB-lite"/>
    </source>
</evidence>
<reference evidence="10 11" key="1">
    <citation type="submission" date="2018-09" db="EMBL/GenBank/DDBJ databases">
        <title>Genomic investigation of the strawberry pathogen Phytophthora fragariae indicates pathogenicity is determined by transcriptional variation in three key races.</title>
        <authorList>
            <person name="Adams T.M."/>
            <person name="Armitage A.D."/>
            <person name="Sobczyk M.K."/>
            <person name="Bates H.J."/>
            <person name="Dunwell J.M."/>
            <person name="Nellist C.F."/>
            <person name="Harrison R.J."/>
        </authorList>
    </citation>
    <scope>NUCLEOTIDE SEQUENCE [LARGE SCALE GENOMIC DNA]</scope>
    <source>
        <strain evidence="5 8">A4</strain>
        <strain evidence="4 9">NOV-71</strain>
        <strain evidence="6 11">NOV-77</strain>
        <strain evidence="2 7">NOV-9</strain>
        <strain evidence="3 10">SCRP245</strain>
    </source>
</reference>
<evidence type="ECO:0000313" key="4">
    <source>
        <dbReference type="EMBL" id="KAE9093425.1"/>
    </source>
</evidence>
<dbReference type="Proteomes" id="UP000460718">
    <property type="component" value="Unassembled WGS sequence"/>
</dbReference>
<feature type="compositionally biased region" description="Basic and acidic residues" evidence="1">
    <location>
        <begin position="1"/>
        <end position="18"/>
    </location>
</feature>
<feature type="compositionally biased region" description="Basic and acidic residues" evidence="1">
    <location>
        <begin position="142"/>
        <end position="156"/>
    </location>
</feature>
<protein>
    <submittedName>
        <fullName evidence="3">Uncharacterized protein</fullName>
    </submittedName>
</protein>
<dbReference type="EMBL" id="QXFW01000497">
    <property type="protein sequence ID" value="KAE9010478.1"/>
    <property type="molecule type" value="Genomic_DNA"/>
</dbReference>
<dbReference type="EMBL" id="QXGE01000464">
    <property type="protein sequence ID" value="KAE9311730.1"/>
    <property type="molecule type" value="Genomic_DNA"/>
</dbReference>
<comment type="caution">
    <text evidence="3">The sequence shown here is derived from an EMBL/GenBank/DDBJ whole genome shotgun (WGS) entry which is preliminary data.</text>
</comment>
<dbReference type="Proteomes" id="UP000486351">
    <property type="component" value="Unassembled WGS sequence"/>
</dbReference>
<evidence type="ECO:0000313" key="10">
    <source>
        <dbReference type="Proteomes" id="UP000460718"/>
    </source>
</evidence>
<evidence type="ECO:0000313" key="8">
    <source>
        <dbReference type="Proteomes" id="UP000437068"/>
    </source>
</evidence>
<evidence type="ECO:0000313" key="2">
    <source>
        <dbReference type="EMBL" id="KAE8938884.1"/>
    </source>
</evidence>
<evidence type="ECO:0000313" key="3">
    <source>
        <dbReference type="EMBL" id="KAE9010478.1"/>
    </source>
</evidence>
<dbReference type="EMBL" id="QXFZ01001280">
    <property type="protein sequence ID" value="KAE9093425.1"/>
    <property type="molecule type" value="Genomic_DNA"/>
</dbReference>
<dbReference type="EMBL" id="QXGF01000528">
    <property type="protein sequence ID" value="KAE8938884.1"/>
    <property type="molecule type" value="Genomic_DNA"/>
</dbReference>
<dbReference type="Proteomes" id="UP000437068">
    <property type="component" value="Unassembled WGS sequence"/>
</dbReference>
<sequence length="192" mass="20301">MIGDGETKESSSDVKGGVEEVNGVAKRRTVTASDGVSGVMEQMKTDAAARDSDRAARYVVTVRPVMSAVLYVQADREEELEGSDVGKGDGVETGEGASRVAVSAAVCSQSAGDEERRQTGEGAWVVEVTAAARPVKAVELAKTTESDDSAEHHDTEGPCDEMAAFATSPWRVRATEEAAARTALEARRRRAR</sequence>
<gene>
    <name evidence="5" type="ORF">PF001_g9581</name>
    <name evidence="4" type="ORF">PF007_g18133</name>
    <name evidence="6" type="ORF">PF008_g16991</name>
    <name evidence="2" type="ORF">PF009_g11259</name>
    <name evidence="3" type="ORF">PF011_g9812</name>
</gene>
<evidence type="ECO:0000313" key="6">
    <source>
        <dbReference type="EMBL" id="KAE9324976.1"/>
    </source>
</evidence>
<dbReference type="Proteomes" id="UP000441208">
    <property type="component" value="Unassembled WGS sequence"/>
</dbReference>
<feature type="region of interest" description="Disordered" evidence="1">
    <location>
        <begin position="77"/>
        <end position="98"/>
    </location>
</feature>
<evidence type="ECO:0000313" key="5">
    <source>
        <dbReference type="EMBL" id="KAE9311730.1"/>
    </source>
</evidence>
<organism evidence="3 10">
    <name type="scientific">Phytophthora fragariae</name>
    <dbReference type="NCBI Taxonomy" id="53985"/>
    <lineage>
        <taxon>Eukaryota</taxon>
        <taxon>Sar</taxon>
        <taxon>Stramenopiles</taxon>
        <taxon>Oomycota</taxon>
        <taxon>Peronosporomycetes</taxon>
        <taxon>Peronosporales</taxon>
        <taxon>Peronosporaceae</taxon>
        <taxon>Phytophthora</taxon>
    </lineage>
</organism>
<accession>A0A6A3KY43</accession>
<dbReference type="Proteomes" id="UP000429523">
    <property type="component" value="Unassembled WGS sequence"/>
</dbReference>
<dbReference type="EMBL" id="QXFY01001198">
    <property type="protein sequence ID" value="KAE9324976.1"/>
    <property type="molecule type" value="Genomic_DNA"/>
</dbReference>
<proteinExistence type="predicted"/>
<name>A0A6A3KY43_9STRA</name>
<dbReference type="AlphaFoldDB" id="A0A6A3KY43"/>